<dbReference type="PROSITE" id="PS50042">
    <property type="entry name" value="CNMP_BINDING_3"/>
    <property type="match status" value="1"/>
</dbReference>
<dbReference type="PANTHER" id="PTHR24567:SF74">
    <property type="entry name" value="HTH-TYPE TRANSCRIPTIONAL REGULATOR ARCR"/>
    <property type="match status" value="1"/>
</dbReference>
<accession>A0ABR9JN52</accession>
<dbReference type="SMART" id="SM00100">
    <property type="entry name" value="cNMP"/>
    <property type="match status" value="1"/>
</dbReference>
<keyword evidence="3" id="KW-0804">Transcription</keyword>
<feature type="domain" description="HTH crp-type" evidence="5">
    <location>
        <begin position="139"/>
        <end position="211"/>
    </location>
</feature>
<protein>
    <submittedName>
        <fullName evidence="6">CRP-like cAMP-binding protein</fullName>
    </submittedName>
</protein>
<dbReference type="InterPro" id="IPR050397">
    <property type="entry name" value="Env_Response_Regulators"/>
</dbReference>
<dbReference type="Gene3D" id="2.60.120.10">
    <property type="entry name" value="Jelly Rolls"/>
    <property type="match status" value="1"/>
</dbReference>
<evidence type="ECO:0000256" key="1">
    <source>
        <dbReference type="ARBA" id="ARBA00023015"/>
    </source>
</evidence>
<dbReference type="Proteomes" id="UP000627838">
    <property type="component" value="Unassembled WGS sequence"/>
</dbReference>
<dbReference type="SUPFAM" id="SSF51206">
    <property type="entry name" value="cAMP-binding domain-like"/>
    <property type="match status" value="1"/>
</dbReference>
<evidence type="ECO:0000259" key="5">
    <source>
        <dbReference type="PROSITE" id="PS51063"/>
    </source>
</evidence>
<evidence type="ECO:0000256" key="3">
    <source>
        <dbReference type="ARBA" id="ARBA00023163"/>
    </source>
</evidence>
<keyword evidence="1" id="KW-0805">Transcription regulation</keyword>
<dbReference type="SUPFAM" id="SSF46785">
    <property type="entry name" value="Winged helix' DNA-binding domain"/>
    <property type="match status" value="1"/>
</dbReference>
<evidence type="ECO:0000313" key="7">
    <source>
        <dbReference type="Proteomes" id="UP000627838"/>
    </source>
</evidence>
<name>A0ABR9JN52_9ACTN</name>
<dbReference type="InterPro" id="IPR000595">
    <property type="entry name" value="cNMP-bd_dom"/>
</dbReference>
<gene>
    <name evidence="6" type="ORF">H4W34_001832</name>
</gene>
<dbReference type="CDD" id="cd00038">
    <property type="entry name" value="CAP_ED"/>
    <property type="match status" value="1"/>
</dbReference>
<dbReference type="PROSITE" id="PS51063">
    <property type="entry name" value="HTH_CRP_2"/>
    <property type="match status" value="1"/>
</dbReference>
<proteinExistence type="predicted"/>
<dbReference type="InterPro" id="IPR018490">
    <property type="entry name" value="cNMP-bd_dom_sf"/>
</dbReference>
<dbReference type="InterPro" id="IPR012318">
    <property type="entry name" value="HTH_CRP"/>
</dbReference>
<feature type="domain" description="Cyclic nucleotide-binding" evidence="4">
    <location>
        <begin position="31"/>
        <end position="109"/>
    </location>
</feature>
<dbReference type="EMBL" id="JADBDZ010000001">
    <property type="protein sequence ID" value="MBE1531999.1"/>
    <property type="molecule type" value="Genomic_DNA"/>
</dbReference>
<evidence type="ECO:0000256" key="2">
    <source>
        <dbReference type="ARBA" id="ARBA00023125"/>
    </source>
</evidence>
<dbReference type="Gene3D" id="1.10.10.10">
    <property type="entry name" value="Winged helix-like DNA-binding domain superfamily/Winged helix DNA-binding domain"/>
    <property type="match status" value="1"/>
</dbReference>
<dbReference type="InterPro" id="IPR036388">
    <property type="entry name" value="WH-like_DNA-bd_sf"/>
</dbReference>
<dbReference type="Pfam" id="PF00027">
    <property type="entry name" value="cNMP_binding"/>
    <property type="match status" value="1"/>
</dbReference>
<comment type="caution">
    <text evidence="6">The sequence shown here is derived from an EMBL/GenBank/DDBJ whole genome shotgun (WGS) entry which is preliminary data.</text>
</comment>
<dbReference type="InterPro" id="IPR036390">
    <property type="entry name" value="WH_DNA-bd_sf"/>
</dbReference>
<dbReference type="InterPro" id="IPR014710">
    <property type="entry name" value="RmlC-like_jellyroll"/>
</dbReference>
<organism evidence="6 7">
    <name type="scientific">Actinomadura algeriensis</name>
    <dbReference type="NCBI Taxonomy" id="1679523"/>
    <lineage>
        <taxon>Bacteria</taxon>
        <taxon>Bacillati</taxon>
        <taxon>Actinomycetota</taxon>
        <taxon>Actinomycetes</taxon>
        <taxon>Streptosporangiales</taxon>
        <taxon>Thermomonosporaceae</taxon>
        <taxon>Actinomadura</taxon>
    </lineage>
</organism>
<evidence type="ECO:0000259" key="4">
    <source>
        <dbReference type="PROSITE" id="PS50042"/>
    </source>
</evidence>
<dbReference type="Pfam" id="PF13545">
    <property type="entry name" value="HTH_Crp_2"/>
    <property type="match status" value="1"/>
</dbReference>
<reference evidence="6 7" key="1">
    <citation type="submission" date="2020-10" db="EMBL/GenBank/DDBJ databases">
        <title>Sequencing the genomes of 1000 actinobacteria strains.</title>
        <authorList>
            <person name="Klenk H.-P."/>
        </authorList>
    </citation>
    <scope>NUCLEOTIDE SEQUENCE [LARGE SCALE GENOMIC DNA]</scope>
    <source>
        <strain evidence="6 7">DSM 46744</strain>
    </source>
</reference>
<dbReference type="PANTHER" id="PTHR24567">
    <property type="entry name" value="CRP FAMILY TRANSCRIPTIONAL REGULATORY PROTEIN"/>
    <property type="match status" value="1"/>
</dbReference>
<evidence type="ECO:0000313" key="6">
    <source>
        <dbReference type="EMBL" id="MBE1531999.1"/>
    </source>
</evidence>
<sequence>MSKQRYTVGDPLLIEAEHDALKLDGQLIERPAGTVFMNEGERTDFVMLIEKGVLKIKVGQPARTVALRRAGEVVGEMAPIRGTPRSATVEAATDVVVLWISAAQWLDFLDAHPRAAIALCAATDERLDQATQKIKDTEFSVERRLAAALLDLVEAGLARHHDEGVDVSISQQELASLAGARIDSVKKVLRMFKDHGFIRTGRQRLTLIDLDRLSAIATGNMTA</sequence>
<keyword evidence="2" id="KW-0238">DNA-binding</keyword>
<dbReference type="SMART" id="SM00419">
    <property type="entry name" value="HTH_CRP"/>
    <property type="match status" value="1"/>
</dbReference>
<keyword evidence="7" id="KW-1185">Reference proteome</keyword>
<dbReference type="RefSeq" id="WP_192758765.1">
    <property type="nucleotide sequence ID" value="NZ_JADBDZ010000001.1"/>
</dbReference>